<dbReference type="Gene3D" id="3.40.50.300">
    <property type="entry name" value="P-loop containing nucleotide triphosphate hydrolases"/>
    <property type="match status" value="1"/>
</dbReference>
<dbReference type="EMBL" id="GIFK01001747">
    <property type="protein sequence ID" value="NBJ59450.1"/>
    <property type="molecule type" value="Transcribed_RNA"/>
</dbReference>
<dbReference type="InterPro" id="IPR002625">
    <property type="entry name" value="Smr_dom"/>
</dbReference>
<dbReference type="SUPFAM" id="SSF52540">
    <property type="entry name" value="P-loop containing nucleoside triphosphate hydrolases"/>
    <property type="match status" value="1"/>
</dbReference>
<reference evidence="3" key="1">
    <citation type="submission" date="2019-10" db="EMBL/GenBank/DDBJ databases">
        <title>Short sand fly seasons in Tbilisi, Georgia, hinder development of host immunity to saliva of the visceral leishmaniasis vector Phlebotomus kandelakii.</title>
        <authorList>
            <person name="Oliveira F."/>
            <person name="Giorgobiani E."/>
            <person name="Guimaraes-Costa A.B."/>
            <person name="Abdeladhim M."/>
            <person name="Oristian J."/>
            <person name="Tskhvaradze L."/>
            <person name="Tsertsvadze N."/>
            <person name="Zakalashvili M."/>
            <person name="Valenzuela J.G."/>
            <person name="Kamhawi S."/>
        </authorList>
    </citation>
    <scope>NUCLEOTIDE SEQUENCE</scope>
    <source>
        <strain evidence="3">Wild-capture in Tbilisi</strain>
        <tissue evidence="3">Salivary glands</tissue>
    </source>
</reference>
<feature type="region of interest" description="Disordered" evidence="1">
    <location>
        <begin position="318"/>
        <end position="358"/>
    </location>
</feature>
<sequence length="995" mass="114468">MEQRNNRGELKELHEMFGECVPRNVINEIGNKMSWDVTRTVDHLIKYIEAQNEGKATGVDNLKIQYKVSECQENDRDVDVLIESENFSGPGMSDSQARSTGAIRKQPREVERVPNFSDFLKTGDNVFKDTVKAPEKKMLCHPLMEEICKEINSGIKVMILMRGLPGSGKTHLARTIIDQTVKGDYRRYIFSSDNFFYDVNGVYRYDLDKLSEAHAFNQNCVFKRAYDGWSPIIVDNTSMKLWEMHVYCKYAIQFGYVVRILEPTTPWAWNISRLSQMNKHSVPRESIERMLLKYEKVSGEHELLATFQMNYSVSMPQLRHHPPVELPPPDDPPAEIHNDLREKSEASGSPSDDSSLVSPEHMVVDWPSHEDEVNTFWNISSKAEPQGNSLRATEEVKEQRTPRKNSVPENSLLHLLKESIMPKKENAASAQKAISFEKHRKGCQNENESFVQVRQIYPTIPIQYLWDLFVTCKGDSEWTVDIILQEETLVPQLEDSTSANDLWCSCDGIDYKESPWVTDSPVEVKKVNISTPQRQRNQRKNAEADELAAVKRHIEEAISINDAQYSDHVKKIRDIRRGIFPTSSCSEIATESPESADMGACCMQEREDSPSSETSDPEDEMVMEVDLGDTLINHMENLFLLDGGLSEKPKDVKTTVFMPVSLLRQLHALWVESLFNQLEEQRAKDLMEDEEYARLLMMQDYGESPDSFLQDRVDIGDMADMEFTWEAYKREQWQDTTPQTLAAQLTRTKLHETFPEADKSFLDEILAANNFKFTPTVELLMQSLGKDRKSVKDNGLKIIEEMRRESVKMEQKKADVPVNEKSNVRKRNEVLKEFEETRNMASYHTQLKSECYQKAQGAIQKNLVGVAGYYNQVANLHRKKIDEYNHIAANCIVEAHNLKQNNSEMLDLHYLHVSEAIVCLDVFLDRHINYLRTRKIPYKFVFVITGRGLHSARGVPTIKNNAKQRLNQRSLRCSEVNPGLLKVKIFYNSKMSEET</sequence>
<name>A0A6B2ECP2_9DIPT</name>
<dbReference type="SMART" id="SM01162">
    <property type="entry name" value="DUF1771"/>
    <property type="match status" value="1"/>
</dbReference>
<dbReference type="GO" id="GO:0004519">
    <property type="term" value="F:endonuclease activity"/>
    <property type="evidence" value="ECO:0007669"/>
    <property type="project" value="TreeGrafter"/>
</dbReference>
<dbReference type="Gene3D" id="3.30.1370.110">
    <property type="match status" value="1"/>
</dbReference>
<evidence type="ECO:0000256" key="1">
    <source>
        <dbReference type="SAM" id="MobiDB-lite"/>
    </source>
</evidence>
<feature type="compositionally biased region" description="Basic and acidic residues" evidence="1">
    <location>
        <begin position="392"/>
        <end position="401"/>
    </location>
</feature>
<dbReference type="GO" id="GO:0005634">
    <property type="term" value="C:nucleus"/>
    <property type="evidence" value="ECO:0007669"/>
    <property type="project" value="TreeGrafter"/>
</dbReference>
<accession>A0A6B2ECP2</accession>
<proteinExistence type="predicted"/>
<dbReference type="Pfam" id="PF08590">
    <property type="entry name" value="DUF1771"/>
    <property type="match status" value="1"/>
</dbReference>
<dbReference type="InterPro" id="IPR052772">
    <property type="entry name" value="Endo/PolyKinase_Domain-Protein"/>
</dbReference>
<dbReference type="Pfam" id="PF13671">
    <property type="entry name" value="AAA_33"/>
    <property type="match status" value="1"/>
</dbReference>
<dbReference type="PANTHER" id="PTHR46535">
    <property type="entry name" value="NEDD4-BINDING PROTEIN 2"/>
    <property type="match status" value="1"/>
</dbReference>
<feature type="compositionally biased region" description="Basic and acidic residues" evidence="1">
    <location>
        <begin position="334"/>
        <end position="345"/>
    </location>
</feature>
<feature type="region of interest" description="Disordered" evidence="1">
    <location>
        <begin position="379"/>
        <end position="407"/>
    </location>
</feature>
<dbReference type="PANTHER" id="PTHR46535:SF1">
    <property type="entry name" value="NEDD4-BINDING PROTEIN 2"/>
    <property type="match status" value="1"/>
</dbReference>
<feature type="compositionally biased region" description="Polar residues" evidence="1">
    <location>
        <begin position="379"/>
        <end position="391"/>
    </location>
</feature>
<dbReference type="InterPro" id="IPR013899">
    <property type="entry name" value="DUF1771"/>
</dbReference>
<evidence type="ECO:0000313" key="3">
    <source>
        <dbReference type="EMBL" id="NBJ59450.1"/>
    </source>
</evidence>
<dbReference type="AlphaFoldDB" id="A0A6B2ECP2"/>
<dbReference type="SMART" id="SM00463">
    <property type="entry name" value="SMR"/>
    <property type="match status" value="1"/>
</dbReference>
<feature type="compositionally biased region" description="Low complexity" evidence="1">
    <location>
        <begin position="346"/>
        <end position="358"/>
    </location>
</feature>
<protein>
    <recommendedName>
        <fullName evidence="2">Smr domain-containing protein</fullName>
    </recommendedName>
</protein>
<dbReference type="InterPro" id="IPR036063">
    <property type="entry name" value="Smr_dom_sf"/>
</dbReference>
<organism evidence="3">
    <name type="scientific">Phlebotomus kandelakii</name>
    <dbReference type="NCBI Taxonomy" id="1109342"/>
    <lineage>
        <taxon>Eukaryota</taxon>
        <taxon>Metazoa</taxon>
        <taxon>Ecdysozoa</taxon>
        <taxon>Arthropoda</taxon>
        <taxon>Hexapoda</taxon>
        <taxon>Insecta</taxon>
        <taxon>Pterygota</taxon>
        <taxon>Neoptera</taxon>
        <taxon>Endopterygota</taxon>
        <taxon>Diptera</taxon>
        <taxon>Nematocera</taxon>
        <taxon>Psychodoidea</taxon>
        <taxon>Psychodidae</taxon>
        <taxon>Phlebotomus</taxon>
        <taxon>Larroussius</taxon>
    </lineage>
</organism>
<dbReference type="SUPFAM" id="SSF160443">
    <property type="entry name" value="SMR domain-like"/>
    <property type="match status" value="1"/>
</dbReference>
<evidence type="ECO:0000259" key="2">
    <source>
        <dbReference type="PROSITE" id="PS50828"/>
    </source>
</evidence>
<feature type="domain" description="Smr" evidence="2">
    <location>
        <begin position="906"/>
        <end position="986"/>
    </location>
</feature>
<dbReference type="InterPro" id="IPR027417">
    <property type="entry name" value="P-loop_NTPase"/>
</dbReference>
<dbReference type="PROSITE" id="PS50828">
    <property type="entry name" value="SMR"/>
    <property type="match status" value="1"/>
</dbReference>